<feature type="domain" description="U3 small nucleolar RNA-associated protein 20 C-terminal" evidence="1">
    <location>
        <begin position="158"/>
        <end position="346"/>
    </location>
</feature>
<dbReference type="PANTHER" id="PTHR17695:SF11">
    <property type="entry name" value="SMALL SUBUNIT PROCESSOME COMPONENT 20 HOMOLOG"/>
    <property type="match status" value="1"/>
</dbReference>
<dbReference type="PANTHER" id="PTHR17695">
    <property type="entry name" value="SMALL SUBUNIT PROCESSOME COMPONENT 20 HOMOLOG"/>
    <property type="match status" value="1"/>
</dbReference>
<reference evidence="3" key="2">
    <citation type="submission" date="2020-10" db="UniProtKB">
        <authorList>
            <consortium name="WormBaseParasite"/>
        </authorList>
    </citation>
    <scope>IDENTIFICATION</scope>
</reference>
<dbReference type="GO" id="GO:0030686">
    <property type="term" value="C:90S preribosome"/>
    <property type="evidence" value="ECO:0007669"/>
    <property type="project" value="TreeGrafter"/>
</dbReference>
<keyword evidence="2" id="KW-1185">Reference proteome</keyword>
<dbReference type="Gene3D" id="1.25.10.10">
    <property type="entry name" value="Leucine-rich Repeat Variant"/>
    <property type="match status" value="1"/>
</dbReference>
<accession>A0A7E4W2G9</accession>
<dbReference type="InterPro" id="IPR052575">
    <property type="entry name" value="SSU_processome_comp_20"/>
</dbReference>
<dbReference type="WBParaSite" id="Pan_g6199.t1">
    <property type="protein sequence ID" value="Pan_g6199.t1"/>
    <property type="gene ID" value="Pan_g6199"/>
</dbReference>
<name>A0A7E4W2G9_PANRE</name>
<evidence type="ECO:0000313" key="3">
    <source>
        <dbReference type="WBParaSite" id="Pan_g6199.t1"/>
    </source>
</evidence>
<dbReference type="Pfam" id="PF23099">
    <property type="entry name" value="UTP20_C"/>
    <property type="match status" value="1"/>
</dbReference>
<dbReference type="Proteomes" id="UP000492821">
    <property type="component" value="Unassembled WGS sequence"/>
</dbReference>
<evidence type="ECO:0000313" key="2">
    <source>
        <dbReference type="Proteomes" id="UP000492821"/>
    </source>
</evidence>
<evidence type="ECO:0000259" key="1">
    <source>
        <dbReference type="Pfam" id="PF23099"/>
    </source>
</evidence>
<sequence length="356" mass="40571">MMTYLSELSITSTINHIRVNARDILLQYVTTYKLSQAKLEKWVTFYLDQLEYDYEDGRLSAVEMIHSLVTAFSEKTNDSFALLIFIKLAARVVNEESKKCTKFVILALHNLFKCTSEKAHNELFSVTKDWLEADKEGPRLIAYELFAELVRGIPGLGAQQLKVCLPILSKHFLALKIDEFSENVVLGILNAFTVLCQVQPVVFIETFVDLSKEHNLLVRLNDFLRCVLSRSVQLAASGFLGQLLASFRNEDIKAVHKKLKAIFVKEVGWIEFTYSMCFQLKGRVLTDETAEQIIKNLVFLSGQIASDEDYAGFVTRVANVCSKEVVEFSNESTRVCLFAFWHSFFIQNLFSAQSHL</sequence>
<dbReference type="InterPro" id="IPR057525">
    <property type="entry name" value="UTP20_C"/>
</dbReference>
<dbReference type="SUPFAM" id="SSF48371">
    <property type="entry name" value="ARM repeat"/>
    <property type="match status" value="1"/>
</dbReference>
<organism evidence="2 3">
    <name type="scientific">Panagrellus redivivus</name>
    <name type="common">Microworm</name>
    <dbReference type="NCBI Taxonomy" id="6233"/>
    <lineage>
        <taxon>Eukaryota</taxon>
        <taxon>Metazoa</taxon>
        <taxon>Ecdysozoa</taxon>
        <taxon>Nematoda</taxon>
        <taxon>Chromadorea</taxon>
        <taxon>Rhabditida</taxon>
        <taxon>Tylenchina</taxon>
        <taxon>Panagrolaimomorpha</taxon>
        <taxon>Panagrolaimoidea</taxon>
        <taxon>Panagrolaimidae</taxon>
        <taxon>Panagrellus</taxon>
    </lineage>
</organism>
<dbReference type="AlphaFoldDB" id="A0A7E4W2G9"/>
<dbReference type="InterPro" id="IPR011989">
    <property type="entry name" value="ARM-like"/>
</dbReference>
<proteinExistence type="predicted"/>
<dbReference type="GO" id="GO:0032040">
    <property type="term" value="C:small-subunit processome"/>
    <property type="evidence" value="ECO:0007669"/>
    <property type="project" value="TreeGrafter"/>
</dbReference>
<dbReference type="InterPro" id="IPR016024">
    <property type="entry name" value="ARM-type_fold"/>
</dbReference>
<reference evidence="2" key="1">
    <citation type="journal article" date="2013" name="Genetics">
        <title>The draft genome and transcriptome of Panagrellus redivivus are shaped by the harsh demands of a free-living lifestyle.</title>
        <authorList>
            <person name="Srinivasan J."/>
            <person name="Dillman A.R."/>
            <person name="Macchietto M.G."/>
            <person name="Heikkinen L."/>
            <person name="Lakso M."/>
            <person name="Fracchia K.M."/>
            <person name="Antoshechkin I."/>
            <person name="Mortazavi A."/>
            <person name="Wong G."/>
            <person name="Sternberg P.W."/>
        </authorList>
    </citation>
    <scope>NUCLEOTIDE SEQUENCE [LARGE SCALE GENOMIC DNA]</scope>
    <source>
        <strain evidence="2">MT8872</strain>
    </source>
</reference>
<protein>
    <submittedName>
        <fullName evidence="3">HEAT repeat-containing protein 1</fullName>
    </submittedName>
</protein>